<evidence type="ECO:0000313" key="2">
    <source>
        <dbReference type="EMBL" id="KAK9943774.1"/>
    </source>
</evidence>
<dbReference type="Proteomes" id="UP001457282">
    <property type="component" value="Unassembled WGS sequence"/>
</dbReference>
<comment type="caution">
    <text evidence="2">The sequence shown here is derived from an EMBL/GenBank/DDBJ whole genome shotgun (WGS) entry which is preliminary data.</text>
</comment>
<keyword evidence="3" id="KW-1185">Reference proteome</keyword>
<feature type="compositionally biased region" description="Basic and acidic residues" evidence="1">
    <location>
        <begin position="48"/>
        <end position="67"/>
    </location>
</feature>
<organism evidence="2 3">
    <name type="scientific">Rubus argutus</name>
    <name type="common">Southern blackberry</name>
    <dbReference type="NCBI Taxonomy" id="59490"/>
    <lineage>
        <taxon>Eukaryota</taxon>
        <taxon>Viridiplantae</taxon>
        <taxon>Streptophyta</taxon>
        <taxon>Embryophyta</taxon>
        <taxon>Tracheophyta</taxon>
        <taxon>Spermatophyta</taxon>
        <taxon>Magnoliopsida</taxon>
        <taxon>eudicotyledons</taxon>
        <taxon>Gunneridae</taxon>
        <taxon>Pentapetalae</taxon>
        <taxon>rosids</taxon>
        <taxon>fabids</taxon>
        <taxon>Rosales</taxon>
        <taxon>Rosaceae</taxon>
        <taxon>Rosoideae</taxon>
        <taxon>Rosoideae incertae sedis</taxon>
        <taxon>Rubus</taxon>
    </lineage>
</organism>
<sequence length="166" mass="18305">MIEVSSSSAPKVEDLVEENKRCLGEVQEVIDLVMARSREGHGQASIDEYLKQPDEHERGEEGGRVGEPDGEIDIEGKGSDRACVEGLAGKRFEPPKVLRKKMDSLPNADDDYVILDELLSVCSVAQTLAMDPLSMVVKKTDKVVNFKMSAKAYDLGEKIEEEIPLN</sequence>
<dbReference type="EMBL" id="JBEDUW010000002">
    <property type="protein sequence ID" value="KAK9943774.1"/>
    <property type="molecule type" value="Genomic_DNA"/>
</dbReference>
<gene>
    <name evidence="2" type="ORF">M0R45_009371</name>
</gene>
<proteinExistence type="predicted"/>
<dbReference type="AlphaFoldDB" id="A0AAW1Y4A4"/>
<evidence type="ECO:0000256" key="1">
    <source>
        <dbReference type="SAM" id="MobiDB-lite"/>
    </source>
</evidence>
<name>A0AAW1Y4A4_RUBAR</name>
<feature type="region of interest" description="Disordered" evidence="1">
    <location>
        <begin position="37"/>
        <end position="79"/>
    </location>
</feature>
<evidence type="ECO:0000313" key="3">
    <source>
        <dbReference type="Proteomes" id="UP001457282"/>
    </source>
</evidence>
<reference evidence="2 3" key="1">
    <citation type="journal article" date="2023" name="G3 (Bethesda)">
        <title>A chromosome-length genome assembly and annotation of blackberry (Rubus argutus, cv. 'Hillquist').</title>
        <authorList>
            <person name="Bruna T."/>
            <person name="Aryal R."/>
            <person name="Dudchenko O."/>
            <person name="Sargent D.J."/>
            <person name="Mead D."/>
            <person name="Buti M."/>
            <person name="Cavallini A."/>
            <person name="Hytonen T."/>
            <person name="Andres J."/>
            <person name="Pham M."/>
            <person name="Weisz D."/>
            <person name="Mascagni F."/>
            <person name="Usai G."/>
            <person name="Natali L."/>
            <person name="Bassil N."/>
            <person name="Fernandez G.E."/>
            <person name="Lomsadze A."/>
            <person name="Armour M."/>
            <person name="Olukolu B."/>
            <person name="Poorten T."/>
            <person name="Britton C."/>
            <person name="Davik J."/>
            <person name="Ashrafi H."/>
            <person name="Aiden E.L."/>
            <person name="Borodovsky M."/>
            <person name="Worthington M."/>
        </authorList>
    </citation>
    <scope>NUCLEOTIDE SEQUENCE [LARGE SCALE GENOMIC DNA]</scope>
    <source>
        <strain evidence="2">PI 553951</strain>
    </source>
</reference>
<protein>
    <submittedName>
        <fullName evidence="2">Uncharacterized protein</fullName>
    </submittedName>
</protein>
<accession>A0AAW1Y4A4</accession>